<dbReference type="AlphaFoldDB" id="A0A836H8B5"/>
<feature type="region of interest" description="Disordered" evidence="2">
    <location>
        <begin position="128"/>
        <end position="164"/>
    </location>
</feature>
<proteinExistence type="predicted"/>
<feature type="region of interest" description="Disordered" evidence="2">
    <location>
        <begin position="326"/>
        <end position="371"/>
    </location>
</feature>
<evidence type="ECO:0000313" key="3">
    <source>
        <dbReference type="EMBL" id="KAG5471943.1"/>
    </source>
</evidence>
<dbReference type="GeneID" id="94169873"/>
<feature type="compositionally biased region" description="Basic and acidic residues" evidence="2">
    <location>
        <begin position="760"/>
        <end position="771"/>
    </location>
</feature>
<dbReference type="RefSeq" id="XP_067690466.1">
    <property type="nucleotide sequence ID" value="XM_067834363.1"/>
</dbReference>
<dbReference type="EMBL" id="JAFHKP010000031">
    <property type="protein sequence ID" value="KAG5471943.1"/>
    <property type="molecule type" value="Genomic_DNA"/>
</dbReference>
<keyword evidence="4" id="KW-1185">Reference proteome</keyword>
<name>A0A836H8B5_LEIEN</name>
<evidence type="ECO:0000256" key="2">
    <source>
        <dbReference type="SAM" id="MobiDB-lite"/>
    </source>
</evidence>
<feature type="compositionally biased region" description="Polar residues" evidence="2">
    <location>
        <begin position="543"/>
        <end position="556"/>
    </location>
</feature>
<feature type="compositionally biased region" description="Polar residues" evidence="2">
    <location>
        <begin position="148"/>
        <end position="164"/>
    </location>
</feature>
<gene>
    <name evidence="3" type="ORF">CUR178_02608</name>
</gene>
<feature type="region of interest" description="Disordered" evidence="2">
    <location>
        <begin position="799"/>
        <end position="834"/>
    </location>
</feature>
<evidence type="ECO:0000313" key="4">
    <source>
        <dbReference type="Proteomes" id="UP000674179"/>
    </source>
</evidence>
<evidence type="ECO:0000256" key="1">
    <source>
        <dbReference type="SAM" id="Coils"/>
    </source>
</evidence>
<feature type="region of interest" description="Disordered" evidence="2">
    <location>
        <begin position="493"/>
        <end position="612"/>
    </location>
</feature>
<sequence>MPSDTESLAFVEEADRPPPSRQATEEPAATRTRPRILAVPLLHPPSATPAKVVPAKPPLHNSPSCAAAGGPILHSPHLATAGKLAKADTTLDFSDSESISFAVENSSMAGKPARYVTSSMLPPPVTRQCVSASPLPQPRRLSRPGSIGSIQFNSEPGSRGTSPTRMARQNLRAVTPLEKAEAQTSPLSGGRGCMARDSSVEFFEQSAESPEFLLSTPAPSQAAMLTAPVKRGSYPFPAFSPLSGGAAAVGAAGRHSASAEDSIAFHMEEDSDVRLSDNTSASPHMRSLAAVMNGSFSAKREGRSASAAESCAGDLVDSESIAFVIEDETDEKSHQRRLTIPYSRRRGSAAARESPSQARSPSIQIDIESPANERVFDKSESLLGERGGQLLPENKLPVFGQSRAATSSPILDAAAEADTAAAASSKSSHSTKKTVVMNRLQQHRRQHSRLPQPRKNTRTRVFANVESSPSGSATLQPAAVAAPIAAQVAGGLAASPAGASKKRRAASLGHRNFPRQKDARALAPFHSASQEQRQQQNRRSKESLTSQTVSASPNTRHITEEGSDGSANSPPEPLWTGHRSQASTDFISSASQVQGNQRRFPAFPERGAPRSSVQRHLGNEGMENGCHQHHRPLSRDSPLFTGNDEMDRSLYDELSAHHQHMTAGERLSRKTTGFLGEAEQWRQFNQRQRAELAELRKRIAVARRQDRTLLDSSPSHQMEALALAPSNRSIVPKPTPMGGGYSNMGPRSHVALCQALVEGKDAKSDGERCRPLTDTGGASPHTGSARSLQAYVKFTYPPTGAAKQSSLPARRPGLSASPTRHDSRSTSSTRRASHSILAQSAAAASVADLLGILWPPHLLATKPSQQRSQVTDAPSFGTGTPAVDLYFVNGSRLTPEQVERFFDLVHVQRGAESRTAPAAQPRANAVRRVGTLSSARTPQKAVPPSLTAFAKHDGALAHIDPAGLDACGRDILLPSSVARDGREVKLSERLAALLPKKAVRRSQVLREVFDAMDLKRQGSIALDFLPFLARLFEAELATIEHTRQSLLQGKAIPLQSLLESAVASRQQHATSWRGARGALDHAVLARDAEANLAYLTHRLLLLSFTVNVVIPIAAASRIPLLDFSTLCMIVYAAVDSTDGATDSPKKEWQGVVQQYFTALAV</sequence>
<dbReference type="OrthoDB" id="273547at2759"/>
<organism evidence="3 4">
    <name type="scientific">Leishmania enriettii</name>
    <dbReference type="NCBI Taxonomy" id="5663"/>
    <lineage>
        <taxon>Eukaryota</taxon>
        <taxon>Discoba</taxon>
        <taxon>Euglenozoa</taxon>
        <taxon>Kinetoplastea</taxon>
        <taxon>Metakinetoplastina</taxon>
        <taxon>Trypanosomatida</taxon>
        <taxon>Trypanosomatidae</taxon>
        <taxon>Leishmaniinae</taxon>
        <taxon>Leishmania</taxon>
    </lineage>
</organism>
<reference evidence="3 4" key="1">
    <citation type="submission" date="2021-02" db="EMBL/GenBank/DDBJ databases">
        <title>Leishmania (Mundinia) enrietti genome sequencing and assembly.</title>
        <authorList>
            <person name="Almutairi H."/>
            <person name="Gatherer D."/>
        </authorList>
    </citation>
    <scope>NUCLEOTIDE SEQUENCE [LARGE SCALE GENOMIC DNA]</scope>
    <source>
        <strain evidence="3">CUR178</strain>
    </source>
</reference>
<accession>A0A836H8B5</accession>
<comment type="caution">
    <text evidence="3">The sequence shown here is derived from an EMBL/GenBank/DDBJ whole genome shotgun (WGS) entry which is preliminary data.</text>
</comment>
<protein>
    <recommendedName>
        <fullName evidence="5">EF-hand domain-containing protein</fullName>
    </recommendedName>
</protein>
<feature type="coiled-coil region" evidence="1">
    <location>
        <begin position="678"/>
        <end position="705"/>
    </location>
</feature>
<feature type="compositionally biased region" description="Low complexity" evidence="2">
    <location>
        <begin position="825"/>
        <end position="834"/>
    </location>
</feature>
<evidence type="ECO:0008006" key="5">
    <source>
        <dbReference type="Google" id="ProtNLM"/>
    </source>
</evidence>
<feature type="region of interest" description="Disordered" evidence="2">
    <location>
        <begin position="760"/>
        <end position="784"/>
    </location>
</feature>
<dbReference type="Proteomes" id="UP000674179">
    <property type="component" value="Chromosome 31"/>
</dbReference>
<feature type="compositionally biased region" description="Polar residues" evidence="2">
    <location>
        <begin position="578"/>
        <end position="597"/>
    </location>
</feature>
<keyword evidence="1" id="KW-0175">Coiled coil</keyword>
<dbReference type="KEGG" id="lenr:94169873"/>
<feature type="region of interest" description="Disordered" evidence="2">
    <location>
        <begin position="1"/>
        <end position="34"/>
    </location>
</feature>